<dbReference type="SUPFAM" id="SSF50916">
    <property type="entry name" value="Rap30/74 interaction domains"/>
    <property type="match status" value="1"/>
</dbReference>
<dbReference type="GO" id="GO:0005634">
    <property type="term" value="C:nucleus"/>
    <property type="evidence" value="ECO:0007669"/>
    <property type="project" value="UniProtKB-SubCell"/>
</dbReference>
<dbReference type="PANTHER" id="PTHR43245:SF51">
    <property type="entry name" value="SHORT CHAIN DEHYDROGENASE_REDUCTASE FAMILY 42E, MEMBER 2"/>
    <property type="match status" value="1"/>
</dbReference>
<dbReference type="GO" id="GO:0006694">
    <property type="term" value="P:steroid biosynthetic process"/>
    <property type="evidence" value="ECO:0007669"/>
    <property type="project" value="InterPro"/>
</dbReference>
<evidence type="ECO:0000313" key="10">
    <source>
        <dbReference type="Proteomes" id="UP000028990"/>
    </source>
</evidence>
<evidence type="ECO:0000256" key="7">
    <source>
        <dbReference type="ARBA" id="ARBA00023242"/>
    </source>
</evidence>
<dbReference type="InterPro" id="IPR002225">
    <property type="entry name" value="3Beta_OHSteriod_DH/Estase"/>
</dbReference>
<keyword evidence="5" id="KW-0238">DNA-binding</keyword>
<dbReference type="EMBL" id="KN122849">
    <property type="protein sequence ID" value="KFO27869.1"/>
    <property type="molecule type" value="Genomic_DNA"/>
</dbReference>
<evidence type="ECO:0000256" key="5">
    <source>
        <dbReference type="ARBA" id="ARBA00023125"/>
    </source>
</evidence>
<dbReference type="Gene3D" id="3.40.50.720">
    <property type="entry name" value="NAD(P)-binding Rossmann-like Domain"/>
    <property type="match status" value="1"/>
</dbReference>
<evidence type="ECO:0000313" key="9">
    <source>
        <dbReference type="EMBL" id="KFO27869.1"/>
    </source>
</evidence>
<dbReference type="InterPro" id="IPR011039">
    <property type="entry name" value="TFIIF_interaction"/>
</dbReference>
<dbReference type="GO" id="GO:0016616">
    <property type="term" value="F:oxidoreductase activity, acting on the CH-OH group of donors, NAD or NADP as acceptor"/>
    <property type="evidence" value="ECO:0007669"/>
    <property type="project" value="InterPro"/>
</dbReference>
<keyword evidence="4" id="KW-0805">Transcription regulation</keyword>
<evidence type="ECO:0000256" key="3">
    <source>
        <dbReference type="ARBA" id="ARBA00023002"/>
    </source>
</evidence>
<evidence type="ECO:0000256" key="6">
    <source>
        <dbReference type="ARBA" id="ARBA00023163"/>
    </source>
</evidence>
<keyword evidence="6" id="KW-0804">Transcription</keyword>
<keyword evidence="7" id="KW-0539">Nucleus</keyword>
<proteinExistence type="inferred from homology"/>
<dbReference type="GO" id="GO:0006367">
    <property type="term" value="P:transcription initiation at RNA polymerase II promoter"/>
    <property type="evidence" value="ECO:0007669"/>
    <property type="project" value="InterPro"/>
</dbReference>
<evidence type="ECO:0000259" key="8">
    <source>
        <dbReference type="Pfam" id="PF01073"/>
    </source>
</evidence>
<dbReference type="InterPro" id="IPR036291">
    <property type="entry name" value="NAD(P)-bd_dom_sf"/>
</dbReference>
<evidence type="ECO:0000256" key="2">
    <source>
        <dbReference type="ARBA" id="ARBA00009219"/>
    </source>
</evidence>
<dbReference type="PANTHER" id="PTHR43245">
    <property type="entry name" value="BIFUNCTIONAL POLYMYXIN RESISTANCE PROTEIN ARNA"/>
    <property type="match status" value="1"/>
</dbReference>
<dbReference type="InterPro" id="IPR050177">
    <property type="entry name" value="Lipid_A_modif_metabolic_enz"/>
</dbReference>
<dbReference type="SUPFAM" id="SSF51735">
    <property type="entry name" value="NAD(P)-binding Rossmann-fold domains"/>
    <property type="match status" value="1"/>
</dbReference>
<dbReference type="AlphaFoldDB" id="A0A091D6X3"/>
<comment type="subcellular location">
    <subcellularLocation>
        <location evidence="1">Nucleus</location>
    </subcellularLocation>
</comment>
<sequence length="489" mass="53756">MAVGSSSACATNPVCHISLDLLALSPYLVLTEPNSPPHKPGNTDLVVKRKDAFFLAFFGFPWFQSLGGPTLAIKPTQGIASTESLSQTARRTDSSSAQAQFVSSNGVILSLPGFLVSCTARSLKICLSPRLALYCLGRYSVLHVSTGDRPMAERGELDLTGAKQNTGVWLVKVSFTLNEDLANIHDIGGKPASVSAPREHPFLLQSVGGQTLTVFTESSSDKLSLEGIVVQRAECRPAASENYMRLKRSPAQTIPQGIKFLRGDICHLSDVQRALQDSDISCVFHIASYSMLEREQRNQNLIKEVNVGGTDNVLQACFRRGAPRPVYISTLSSLEAKSSEMEMSPCLNCRFTCTLITHYSRARSVAEKKVLEANGSILEMGDDVLRTCTLRLAGIHRPGEQRHLPMIVSYIKRGLFRSVYGDPSSLVQFVHVDKLETSLSILSGLYNFQPFLTHTEVYKTDVTHYFSLEKAKKELGYEPQTFDLQEVAD</sequence>
<dbReference type="Pfam" id="PF01073">
    <property type="entry name" value="3Beta_HSD"/>
    <property type="match status" value="1"/>
</dbReference>
<dbReference type="Proteomes" id="UP000028990">
    <property type="component" value="Unassembled WGS sequence"/>
</dbReference>
<evidence type="ECO:0000256" key="4">
    <source>
        <dbReference type="ARBA" id="ARBA00023015"/>
    </source>
</evidence>
<organism evidence="9 10">
    <name type="scientific">Fukomys damarensis</name>
    <name type="common">Damaraland mole rat</name>
    <name type="synonym">Cryptomys damarensis</name>
    <dbReference type="NCBI Taxonomy" id="885580"/>
    <lineage>
        <taxon>Eukaryota</taxon>
        <taxon>Metazoa</taxon>
        <taxon>Chordata</taxon>
        <taxon>Craniata</taxon>
        <taxon>Vertebrata</taxon>
        <taxon>Euteleostomi</taxon>
        <taxon>Mammalia</taxon>
        <taxon>Eutheria</taxon>
        <taxon>Euarchontoglires</taxon>
        <taxon>Glires</taxon>
        <taxon>Rodentia</taxon>
        <taxon>Hystricomorpha</taxon>
        <taxon>Bathyergidae</taxon>
        <taxon>Fukomys</taxon>
    </lineage>
</organism>
<accession>A0A091D6X3</accession>
<gene>
    <name evidence="9" type="ORF">H920_10755</name>
</gene>
<dbReference type="GO" id="GO:0003677">
    <property type="term" value="F:DNA binding"/>
    <property type="evidence" value="ECO:0007669"/>
    <property type="project" value="UniProtKB-KW"/>
</dbReference>
<dbReference type="STRING" id="885580.ENSFDAP00000010373"/>
<name>A0A091D6X3_FUKDA</name>
<feature type="domain" description="3-beta hydroxysteroid dehydrogenase/isomerase" evidence="8">
    <location>
        <begin position="258"/>
        <end position="434"/>
    </location>
</feature>
<evidence type="ECO:0000256" key="1">
    <source>
        <dbReference type="ARBA" id="ARBA00004123"/>
    </source>
</evidence>
<keyword evidence="10" id="KW-1185">Reference proteome</keyword>
<protein>
    <submittedName>
        <fullName evidence="9">Short-chain dehydrogenase/reductase family 42E member 1</fullName>
    </submittedName>
</protein>
<comment type="similarity">
    <text evidence="2">Belongs to the 3-beta-HSD family.</text>
</comment>
<keyword evidence="3" id="KW-0560">Oxidoreductase</keyword>
<reference evidence="9 10" key="1">
    <citation type="submission" date="2013-11" db="EMBL/GenBank/DDBJ databases">
        <title>The Damaraland mole rat (Fukomys damarensis) genome and evolution of African mole rats.</title>
        <authorList>
            <person name="Gladyshev V.N."/>
            <person name="Fang X."/>
        </authorList>
    </citation>
    <scope>NUCLEOTIDE SEQUENCE [LARGE SCALE GENOMIC DNA]</scope>
    <source>
        <tissue evidence="9">Liver</tissue>
    </source>
</reference>